<evidence type="ECO:0000313" key="2">
    <source>
        <dbReference type="Proteomes" id="UP000663841"/>
    </source>
</evidence>
<comment type="caution">
    <text evidence="1">The sequence shown here is derived from an EMBL/GenBank/DDBJ whole genome shotgun (WGS) entry which is preliminary data.</text>
</comment>
<dbReference type="Proteomes" id="UP000663841">
    <property type="component" value="Unassembled WGS sequence"/>
</dbReference>
<accession>A0A8H2XVF1</accession>
<sequence length="262" mass="29821">MTAFNFALLAHSRASLGISMRLVPVTAIGARHLSAVPYSNPRRSLHMTAHVKSPTTEQDSFARSHLVSFFAQYPDFKYDQSKPFMDEFWRLVETHQFGRRGKRYKSARKGVKEAILLQFKDIYGAHSCNIQVWHNFFKAIGIDEMPRDIGLCHRQAKSIHLNICDLIDKPVTGIDIQKFPNVLELSRYTLKDDDRPKIVPPISRKQDPIVGRLFRQVSNPPKPNAATAAKDAREMRFVMMVFSLVYFSPCSTPARTEGQVAS</sequence>
<reference evidence="1" key="1">
    <citation type="submission" date="2021-01" db="EMBL/GenBank/DDBJ databases">
        <authorList>
            <person name="Kaushik A."/>
        </authorList>
    </citation>
    <scope>NUCLEOTIDE SEQUENCE</scope>
    <source>
        <strain evidence="1">AG3-T5</strain>
    </source>
</reference>
<organism evidence="1 2">
    <name type="scientific">Rhizoctonia solani</name>
    <dbReference type="NCBI Taxonomy" id="456999"/>
    <lineage>
        <taxon>Eukaryota</taxon>
        <taxon>Fungi</taxon>
        <taxon>Dikarya</taxon>
        <taxon>Basidiomycota</taxon>
        <taxon>Agaricomycotina</taxon>
        <taxon>Agaricomycetes</taxon>
        <taxon>Cantharellales</taxon>
        <taxon>Ceratobasidiaceae</taxon>
        <taxon>Rhizoctonia</taxon>
    </lineage>
</organism>
<dbReference type="AlphaFoldDB" id="A0A8H2XVF1"/>
<dbReference type="PANTHER" id="PTHR38846">
    <property type="entry name" value="C3H1-TYPE DOMAIN-CONTAINING PROTEIN"/>
    <property type="match status" value="1"/>
</dbReference>
<proteinExistence type="predicted"/>
<protein>
    <submittedName>
        <fullName evidence="1">Uncharacterized protein</fullName>
    </submittedName>
</protein>
<dbReference type="PANTHER" id="PTHR38846:SF1">
    <property type="entry name" value="C3H1-TYPE DOMAIN-CONTAINING PROTEIN"/>
    <property type="match status" value="1"/>
</dbReference>
<dbReference type="EMBL" id="CAJMWW010000085">
    <property type="protein sequence ID" value="CAE6432637.1"/>
    <property type="molecule type" value="Genomic_DNA"/>
</dbReference>
<gene>
    <name evidence="1" type="ORF">RDB_LOCUS70693</name>
</gene>
<name>A0A8H2XVF1_9AGAM</name>
<evidence type="ECO:0000313" key="1">
    <source>
        <dbReference type="EMBL" id="CAE6432637.1"/>
    </source>
</evidence>